<evidence type="ECO:0000313" key="3">
    <source>
        <dbReference type="Proteomes" id="UP000000212"/>
    </source>
</evidence>
<gene>
    <name evidence="2" type="ORF">BN424_107</name>
</gene>
<keyword evidence="1" id="KW-0472">Membrane</keyword>
<evidence type="ECO:0000256" key="1">
    <source>
        <dbReference type="SAM" id="Phobius"/>
    </source>
</evidence>
<dbReference type="Proteomes" id="UP000000212">
    <property type="component" value="Chromosome"/>
</dbReference>
<dbReference type="EMBL" id="HE999757">
    <property type="protein sequence ID" value="CCO09590.2"/>
    <property type="molecule type" value="Genomic_DNA"/>
</dbReference>
<keyword evidence="3" id="KW-1185">Reference proteome</keyword>
<dbReference type="AlphaFoldDB" id="K8E1J0"/>
<dbReference type="KEGG" id="cml:BN424_107"/>
<keyword evidence="1" id="KW-1133">Transmembrane helix</keyword>
<keyword evidence="1" id="KW-0812">Transmembrane</keyword>
<name>K8E1J0_CARML</name>
<protein>
    <submittedName>
        <fullName evidence="2">Membrane protein</fullName>
    </submittedName>
</protein>
<feature type="transmembrane region" description="Helical" evidence="1">
    <location>
        <begin position="12"/>
        <end position="42"/>
    </location>
</feature>
<sequence>MKNFFKITNSLDLLKVTVTCIVGGIAIFYLAQFIGGFIGRIIPLF</sequence>
<evidence type="ECO:0000313" key="2">
    <source>
        <dbReference type="EMBL" id="CCO09590.2"/>
    </source>
</evidence>
<proteinExistence type="predicted"/>
<dbReference type="RefSeq" id="WP_015075170.1">
    <property type="nucleotide sequence ID" value="NC_019425.2"/>
</dbReference>
<reference evidence="3" key="1">
    <citation type="journal article" date="2013" name="Genome Announc.">
        <title>Complete Chromosome Sequence of Carnobacterium maltaromaticum LMA 28.</title>
        <authorList>
            <person name="Cailliez-Grimal C."/>
            <person name="Chaillou S."/>
            <person name="Anba-Mondoloni J."/>
            <person name="Loux V."/>
            <person name="Afzal M.I."/>
            <person name="Rahman A."/>
            <person name="Kergourlay G."/>
            <person name="Champomier-Verges M.C."/>
            <person name="Zagorec M."/>
            <person name="Dalgaard P."/>
            <person name="Leisner J.J."/>
            <person name="Prevost H."/>
            <person name="Revol-Junelles A.M."/>
            <person name="Borges F."/>
        </authorList>
    </citation>
    <scope>NUCLEOTIDE SEQUENCE</scope>
    <source>
        <strain evidence="3">LMA28</strain>
    </source>
</reference>
<dbReference type="HOGENOM" id="CLU_3197581_0_0_9"/>
<accession>K8E1J0</accession>
<dbReference type="STRING" id="1234679.BN424_107"/>
<organism evidence="2 3">
    <name type="scientific">Carnobacterium maltaromaticum LMA28</name>
    <dbReference type="NCBI Taxonomy" id="1234679"/>
    <lineage>
        <taxon>Bacteria</taxon>
        <taxon>Bacillati</taxon>
        <taxon>Bacillota</taxon>
        <taxon>Bacilli</taxon>
        <taxon>Lactobacillales</taxon>
        <taxon>Carnobacteriaceae</taxon>
        <taxon>Carnobacterium</taxon>
    </lineage>
</organism>